<evidence type="ECO:0000313" key="1">
    <source>
        <dbReference type="EMBL" id="PQP23459.1"/>
    </source>
</evidence>
<dbReference type="EMBL" id="PUIO01000021">
    <property type="protein sequence ID" value="PQP23459.1"/>
    <property type="molecule type" value="Genomic_DNA"/>
</dbReference>
<protein>
    <recommendedName>
        <fullName evidence="3">Transposase</fullName>
    </recommendedName>
</protein>
<gene>
    <name evidence="1" type="ORF">C5613_18730</name>
</gene>
<evidence type="ECO:0008006" key="3">
    <source>
        <dbReference type="Google" id="ProtNLM"/>
    </source>
</evidence>
<proteinExistence type="predicted"/>
<organism evidence="1 2">
    <name type="scientific">Rhodococcus opacus</name>
    <name type="common">Nocardia opaca</name>
    <dbReference type="NCBI Taxonomy" id="37919"/>
    <lineage>
        <taxon>Bacteria</taxon>
        <taxon>Bacillati</taxon>
        <taxon>Actinomycetota</taxon>
        <taxon>Actinomycetes</taxon>
        <taxon>Mycobacteriales</taxon>
        <taxon>Nocardiaceae</taxon>
        <taxon>Rhodococcus</taxon>
    </lineage>
</organism>
<reference evidence="2" key="1">
    <citation type="submission" date="2018-02" db="EMBL/GenBank/DDBJ databases">
        <title>Draft genome sequencing of Rhodococcus opacus KU647198.</title>
        <authorList>
            <person name="Zheng B.-X."/>
        </authorList>
    </citation>
    <scope>NUCLEOTIDE SEQUENCE [LARGE SCALE GENOMIC DNA]</scope>
    <source>
        <strain evidence="2">04-OD7</strain>
    </source>
</reference>
<name>A0A2S8J953_RHOOP</name>
<sequence length="38" mass="4504">MVWRFRTGSPWRDLREFFGPWQSGNAVKSRGMVYEVVA</sequence>
<dbReference type="Proteomes" id="UP000239290">
    <property type="component" value="Unassembled WGS sequence"/>
</dbReference>
<evidence type="ECO:0000313" key="2">
    <source>
        <dbReference type="Proteomes" id="UP000239290"/>
    </source>
</evidence>
<comment type="caution">
    <text evidence="1">The sequence shown here is derived from an EMBL/GenBank/DDBJ whole genome shotgun (WGS) entry which is preliminary data.</text>
</comment>
<accession>A0A2S8J953</accession>
<dbReference type="AlphaFoldDB" id="A0A2S8J953"/>